<accession>A0A8J5MBN6</accession>
<organism evidence="2 3">
    <name type="scientific">Phytophthora aleatoria</name>
    <dbReference type="NCBI Taxonomy" id="2496075"/>
    <lineage>
        <taxon>Eukaryota</taxon>
        <taxon>Sar</taxon>
        <taxon>Stramenopiles</taxon>
        <taxon>Oomycota</taxon>
        <taxon>Peronosporomycetes</taxon>
        <taxon>Peronosporales</taxon>
        <taxon>Peronosporaceae</taxon>
        <taxon>Phytophthora</taxon>
    </lineage>
</organism>
<name>A0A8J5MBN6_9STRA</name>
<dbReference type="EMBL" id="JAENGY010000027">
    <property type="protein sequence ID" value="KAG6976591.1"/>
    <property type="molecule type" value="Genomic_DNA"/>
</dbReference>
<evidence type="ECO:0000256" key="1">
    <source>
        <dbReference type="SAM" id="MobiDB-lite"/>
    </source>
</evidence>
<feature type="region of interest" description="Disordered" evidence="1">
    <location>
        <begin position="190"/>
        <end position="212"/>
    </location>
</feature>
<gene>
    <name evidence="2" type="ORF">JG688_00001244</name>
</gene>
<evidence type="ECO:0000313" key="3">
    <source>
        <dbReference type="Proteomes" id="UP000709295"/>
    </source>
</evidence>
<proteinExistence type="predicted"/>
<sequence length="212" mass="23948">MELTALIRAPMCTSDVEVARKLRRLRCRCIEDLTRWIQCHYGISARRNLSDRLLDDKARHGCRARRPNNLQEMLVSRFNDRASALPLGGPCGSGSSQTHLGRLMERSPKHQCNGHRGKGNGYLELASGSTARWRQDARRSTAIVFRRTSTEPESLLAHCKRLADDSPVLKRRQPPVLAVGLLYAGSGKWCSDDQRQSGHSQRDFCPDSVERR</sequence>
<comment type="caution">
    <text evidence="2">The sequence shown here is derived from an EMBL/GenBank/DDBJ whole genome shotgun (WGS) entry which is preliminary data.</text>
</comment>
<protein>
    <submittedName>
        <fullName evidence="2">Uncharacterized protein</fullName>
    </submittedName>
</protein>
<dbReference type="AlphaFoldDB" id="A0A8J5MBN6"/>
<evidence type="ECO:0000313" key="2">
    <source>
        <dbReference type="EMBL" id="KAG6976591.1"/>
    </source>
</evidence>
<reference evidence="2" key="1">
    <citation type="submission" date="2021-01" db="EMBL/GenBank/DDBJ databases">
        <title>Phytophthora aleatoria, a newly-described species from Pinus radiata is distinct from Phytophthora cactorum isolates based on comparative genomics.</title>
        <authorList>
            <person name="Mcdougal R."/>
            <person name="Panda P."/>
            <person name="Williams N."/>
            <person name="Studholme D.J."/>
        </authorList>
    </citation>
    <scope>NUCLEOTIDE SEQUENCE</scope>
    <source>
        <strain evidence="2">NZFS 4037</strain>
    </source>
</reference>
<keyword evidence="3" id="KW-1185">Reference proteome</keyword>
<dbReference type="Proteomes" id="UP000709295">
    <property type="component" value="Unassembled WGS sequence"/>
</dbReference>